<keyword evidence="3 6" id="KW-1133">Transmembrane helix</keyword>
<sequence length="761" mass="88434">MLIGFIYDVKNDNLSILKEKFNKYSQENKLNINLNTYFYTHKNSTSEISNVSYILKDLVSEKEKSKNDLFIIDTIYSGEYSDHFEDLYNLLPPSTINLYKNGIATATSVCNGKLVSLPLYVDYGGLYYNEILLNKYNKTIPLTWDEMIQTFNYIYDREYNLGNNLSKFLSILDGKSIVANTLEFIHSFRDNENDEFPPYTSKNAIDALIKMKEIKESITEYDPFSISQSELWKSIYNKQKEYIFFRNWYYGDVELPPNKDGLKRTSYKFAPLPGHKAGISGSCIGGSNIALNKYISEEKKKAAIEVYKYLFSYDFQKYLIINLNKRSAIHDLYKDDEVCQNINCTMYSHMQGIVRPSYLNINYEDFSTKLSKYIKDFINGKNTAEETLIKIDDILRVHFIEYTSISGIIILTLIVVSLLIIAVTYIYISIKRSRKQFNFLPFKHWCCFLLGLALLVCSCLTGVGSLKDINCTLKPVLISIGFSLTYMPFFIKLISLQSQKNRLFNFIKNNSQLILVFSIFIDIIINLVWMTFDPVLVQKEEILDGPSFEICKSSGDLGFIMIIILLIKSIIIIGSIGFLILTEWNVVIFKSDIRHIGNAVYFSIINIIVYMVVIFIHIMNRYFHNGIRCGVIIVFSLSNLFLILGPKIYKISFYKKKINKRKNLNKFIEKTGAFNDNYQNELNLINIDDIIDYSLIRNNNMYNNNNNNSHLNKMNYTYRDFNVPSKNSYIYSNYLRGDLNQFPNTVSNLQFIKKPTIDTFR</sequence>
<evidence type="ECO:0000256" key="4">
    <source>
        <dbReference type="ARBA" id="ARBA00023136"/>
    </source>
</evidence>
<dbReference type="Pfam" id="PF00003">
    <property type="entry name" value="7tm_3"/>
    <property type="match status" value="1"/>
</dbReference>
<dbReference type="EMBL" id="MCFH01000064">
    <property type="protein sequence ID" value="ORX42463.1"/>
    <property type="molecule type" value="Genomic_DNA"/>
</dbReference>
<name>A0A1Y1UWJ6_9FUNG</name>
<proteinExistence type="predicted"/>
<evidence type="ECO:0000256" key="2">
    <source>
        <dbReference type="ARBA" id="ARBA00022692"/>
    </source>
</evidence>
<feature type="transmembrane region" description="Helical" evidence="6">
    <location>
        <begin position="442"/>
        <end position="464"/>
    </location>
</feature>
<evidence type="ECO:0000256" key="6">
    <source>
        <dbReference type="SAM" id="Phobius"/>
    </source>
</evidence>
<dbReference type="AlphaFoldDB" id="A0A1Y1UWJ6"/>
<feature type="transmembrane region" description="Helical" evidence="6">
    <location>
        <begin position="625"/>
        <end position="645"/>
    </location>
</feature>
<feature type="transmembrane region" description="Helical" evidence="6">
    <location>
        <begin position="514"/>
        <end position="537"/>
    </location>
</feature>
<dbReference type="GO" id="GO:0004930">
    <property type="term" value="F:G protein-coupled receptor activity"/>
    <property type="evidence" value="ECO:0007669"/>
    <property type="project" value="InterPro"/>
</dbReference>
<keyword evidence="2 6" id="KW-0812">Transmembrane</keyword>
<evidence type="ECO:0000256" key="3">
    <source>
        <dbReference type="ARBA" id="ARBA00022989"/>
    </source>
</evidence>
<feature type="transmembrane region" description="Helical" evidence="6">
    <location>
        <begin position="557"/>
        <end position="587"/>
    </location>
</feature>
<gene>
    <name evidence="8" type="ORF">BCR36DRAFT_374480</name>
</gene>
<comment type="caution">
    <text evidence="8">The sequence shown here is derived from an EMBL/GenBank/DDBJ whole genome shotgun (WGS) entry which is preliminary data.</text>
</comment>
<dbReference type="InterPro" id="IPR017978">
    <property type="entry name" value="GPCR_3_C"/>
</dbReference>
<accession>A0A1Y1UWJ6</accession>
<feature type="domain" description="G-protein coupled receptors family 3 profile" evidence="7">
    <location>
        <begin position="402"/>
        <end position="647"/>
    </location>
</feature>
<evidence type="ECO:0000256" key="5">
    <source>
        <dbReference type="ARBA" id="ARBA00023180"/>
    </source>
</evidence>
<evidence type="ECO:0000256" key="1">
    <source>
        <dbReference type="ARBA" id="ARBA00004141"/>
    </source>
</evidence>
<dbReference type="SUPFAM" id="SSF53850">
    <property type="entry name" value="Periplasmic binding protein-like II"/>
    <property type="match status" value="1"/>
</dbReference>
<feature type="transmembrane region" description="Helical" evidence="6">
    <location>
        <begin position="599"/>
        <end position="619"/>
    </location>
</feature>
<comment type="subcellular location">
    <subcellularLocation>
        <location evidence="1">Membrane</location>
        <topology evidence="1">Multi-pass membrane protein</topology>
    </subcellularLocation>
</comment>
<dbReference type="InterPro" id="IPR050726">
    <property type="entry name" value="mGluR"/>
</dbReference>
<feature type="transmembrane region" description="Helical" evidence="6">
    <location>
        <begin position="405"/>
        <end position="430"/>
    </location>
</feature>
<reference evidence="8 9" key="2">
    <citation type="submission" date="2016-08" db="EMBL/GenBank/DDBJ databases">
        <title>Pervasive Adenine N6-methylation of Active Genes in Fungi.</title>
        <authorList>
            <consortium name="DOE Joint Genome Institute"/>
            <person name="Mondo S.J."/>
            <person name="Dannebaum R.O."/>
            <person name="Kuo R.C."/>
            <person name="Labutti K."/>
            <person name="Haridas S."/>
            <person name="Kuo A."/>
            <person name="Salamov A."/>
            <person name="Ahrendt S.R."/>
            <person name="Lipzen A."/>
            <person name="Sullivan W."/>
            <person name="Andreopoulos W.B."/>
            <person name="Clum A."/>
            <person name="Lindquist E."/>
            <person name="Daum C."/>
            <person name="Ramamoorthy G.K."/>
            <person name="Gryganskyi A."/>
            <person name="Culley D."/>
            <person name="Magnuson J.K."/>
            <person name="James T.Y."/>
            <person name="O'Malley M.A."/>
            <person name="Stajich J.E."/>
            <person name="Spatafora J.W."/>
            <person name="Visel A."/>
            <person name="Grigoriev I.V."/>
        </authorList>
    </citation>
    <scope>NUCLEOTIDE SEQUENCE [LARGE SCALE GENOMIC DNA]</scope>
    <source>
        <strain evidence="9">finn</strain>
    </source>
</reference>
<dbReference type="PANTHER" id="PTHR24060">
    <property type="entry name" value="METABOTROPIC GLUTAMATE RECEPTOR"/>
    <property type="match status" value="1"/>
</dbReference>
<keyword evidence="9" id="KW-1185">Reference proteome</keyword>
<dbReference type="GO" id="GO:0016020">
    <property type="term" value="C:membrane"/>
    <property type="evidence" value="ECO:0007669"/>
    <property type="project" value="UniProtKB-SubCell"/>
</dbReference>
<feature type="transmembrane region" description="Helical" evidence="6">
    <location>
        <begin position="476"/>
        <end position="494"/>
    </location>
</feature>
<keyword evidence="4 6" id="KW-0472">Membrane</keyword>
<evidence type="ECO:0000313" key="9">
    <source>
        <dbReference type="Proteomes" id="UP000193719"/>
    </source>
</evidence>
<dbReference type="OrthoDB" id="2157358at2759"/>
<organism evidence="8 9">
    <name type="scientific">Piromyces finnis</name>
    <dbReference type="NCBI Taxonomy" id="1754191"/>
    <lineage>
        <taxon>Eukaryota</taxon>
        <taxon>Fungi</taxon>
        <taxon>Fungi incertae sedis</taxon>
        <taxon>Chytridiomycota</taxon>
        <taxon>Chytridiomycota incertae sedis</taxon>
        <taxon>Neocallimastigomycetes</taxon>
        <taxon>Neocallimastigales</taxon>
        <taxon>Neocallimastigaceae</taxon>
        <taxon>Piromyces</taxon>
    </lineage>
</organism>
<evidence type="ECO:0000259" key="7">
    <source>
        <dbReference type="Pfam" id="PF00003"/>
    </source>
</evidence>
<reference evidence="8 9" key="1">
    <citation type="submission" date="2016-08" db="EMBL/GenBank/DDBJ databases">
        <title>Genomes of anaerobic fungi encode conserved fungal cellulosomes for biomass hydrolysis.</title>
        <authorList>
            <consortium name="DOE Joint Genome Institute"/>
            <person name="Haitjema C.H."/>
            <person name="Gilmore S.P."/>
            <person name="Henske J.K."/>
            <person name="Solomon K.V."/>
            <person name="De Groot R."/>
            <person name="Kuo A."/>
            <person name="Mondo S.J."/>
            <person name="Salamov A.A."/>
            <person name="Labutti K."/>
            <person name="Zhao Z."/>
            <person name="Chiniquy J."/>
            <person name="Barry K."/>
            <person name="Brewer H.M."/>
            <person name="Purvine S.O."/>
            <person name="Wright A.T."/>
            <person name="Boxma B."/>
            <person name="Van Alen T."/>
            <person name="Hackstein J.H."/>
            <person name="Baker S.E."/>
            <person name="Grigoriev I.V."/>
            <person name="O'Malley M.A."/>
        </authorList>
    </citation>
    <scope>NUCLEOTIDE SEQUENCE [LARGE SCALE GENOMIC DNA]</scope>
    <source>
        <strain evidence="9">finn</strain>
    </source>
</reference>
<protein>
    <submittedName>
        <fullName evidence="8">Periplasmic binding protein-like II</fullName>
    </submittedName>
</protein>
<dbReference type="Proteomes" id="UP000193719">
    <property type="component" value="Unassembled WGS sequence"/>
</dbReference>
<evidence type="ECO:0000313" key="8">
    <source>
        <dbReference type="EMBL" id="ORX42463.1"/>
    </source>
</evidence>
<dbReference type="Gene3D" id="3.40.190.10">
    <property type="entry name" value="Periplasmic binding protein-like II"/>
    <property type="match status" value="2"/>
</dbReference>
<keyword evidence="5" id="KW-0325">Glycoprotein</keyword>